<name>A0ABV8RKL9_9SPHN</name>
<keyword evidence="1" id="KW-0732">Signal</keyword>
<evidence type="ECO:0000313" key="2">
    <source>
        <dbReference type="EMBL" id="MFC4293931.1"/>
    </source>
</evidence>
<gene>
    <name evidence="2" type="ORF">ACFO0A_02535</name>
</gene>
<dbReference type="Proteomes" id="UP001595828">
    <property type="component" value="Unassembled WGS sequence"/>
</dbReference>
<comment type="caution">
    <text evidence="2">The sequence shown here is derived from an EMBL/GenBank/DDBJ whole genome shotgun (WGS) entry which is preliminary data.</text>
</comment>
<dbReference type="EMBL" id="JBHSDR010000003">
    <property type="protein sequence ID" value="MFC4293931.1"/>
    <property type="molecule type" value="Genomic_DNA"/>
</dbReference>
<organism evidence="2 3">
    <name type="scientific">Novosphingobium tardum</name>
    <dbReference type="NCBI Taxonomy" id="1538021"/>
    <lineage>
        <taxon>Bacteria</taxon>
        <taxon>Pseudomonadati</taxon>
        <taxon>Pseudomonadota</taxon>
        <taxon>Alphaproteobacteria</taxon>
        <taxon>Sphingomonadales</taxon>
        <taxon>Sphingomonadaceae</taxon>
        <taxon>Novosphingobium</taxon>
    </lineage>
</organism>
<reference evidence="3" key="1">
    <citation type="journal article" date="2019" name="Int. J. Syst. Evol. Microbiol.">
        <title>The Global Catalogue of Microorganisms (GCM) 10K type strain sequencing project: providing services to taxonomists for standard genome sequencing and annotation.</title>
        <authorList>
            <consortium name="The Broad Institute Genomics Platform"/>
            <consortium name="The Broad Institute Genome Sequencing Center for Infectious Disease"/>
            <person name="Wu L."/>
            <person name="Ma J."/>
        </authorList>
    </citation>
    <scope>NUCLEOTIDE SEQUENCE [LARGE SCALE GENOMIC DNA]</scope>
    <source>
        <strain evidence="3">CGMCC 1.12989</strain>
    </source>
</reference>
<sequence length="282" mass="30306">MQEGTIAPRRSAAWVKALMAGISCLALAQPASAAGDLLVAPTRVILNGNQGTEVVLDNIGAEPATYRISLELRRMLPTGELEDVPDEQASAVEAKALEMIRYAPRRITLAPDQPQSIRISARPGADLPDGEYRVHMSFRAIPEAKPVTREQAPPTQGFIVNLVPIYGVTIPIIVRKGLVEATAAVSNPQVDRRGETTFLRFDMTRSGNKSLYGEVRVLARGGGEPLFLARGVAIYPELSARTVKLPVSAEQAQKLRGPVRLEYREAPEGGGKLIAAVDANLG</sequence>
<proteinExistence type="predicted"/>
<evidence type="ECO:0000313" key="3">
    <source>
        <dbReference type="Proteomes" id="UP001595828"/>
    </source>
</evidence>
<feature type="chain" id="PRO_5046477602" evidence="1">
    <location>
        <begin position="34"/>
        <end position="282"/>
    </location>
</feature>
<dbReference type="RefSeq" id="WP_379537408.1">
    <property type="nucleotide sequence ID" value="NZ_JBHSDR010000003.1"/>
</dbReference>
<dbReference type="SUPFAM" id="SSF49354">
    <property type="entry name" value="PapD-like"/>
    <property type="match status" value="1"/>
</dbReference>
<dbReference type="InterPro" id="IPR008962">
    <property type="entry name" value="PapD-like_sf"/>
</dbReference>
<accession>A0ABV8RKL9</accession>
<feature type="signal peptide" evidence="1">
    <location>
        <begin position="1"/>
        <end position="33"/>
    </location>
</feature>
<evidence type="ECO:0000256" key="1">
    <source>
        <dbReference type="SAM" id="SignalP"/>
    </source>
</evidence>
<protein>
    <submittedName>
        <fullName evidence="2">Molecular chaperone</fullName>
    </submittedName>
</protein>
<keyword evidence="3" id="KW-1185">Reference proteome</keyword>